<dbReference type="SUPFAM" id="SSF54427">
    <property type="entry name" value="NTF2-like"/>
    <property type="match status" value="1"/>
</dbReference>
<dbReference type="Pfam" id="PF12680">
    <property type="entry name" value="SnoaL_2"/>
    <property type="match status" value="1"/>
</dbReference>
<keyword evidence="4" id="KW-1185">Reference proteome</keyword>
<evidence type="ECO:0000313" key="4">
    <source>
        <dbReference type="Proteomes" id="UP000286716"/>
    </source>
</evidence>
<dbReference type="InterPro" id="IPR037401">
    <property type="entry name" value="SnoaL-like"/>
</dbReference>
<accession>A0A428WXV5</accession>
<name>A0A428WXV5_AMYBA</name>
<dbReference type="Gene3D" id="3.10.450.50">
    <property type="match status" value="1"/>
</dbReference>
<evidence type="ECO:0000313" key="3">
    <source>
        <dbReference type="EMBL" id="RSM47895.1"/>
    </source>
</evidence>
<dbReference type="EMBL" id="QHHU01000008">
    <property type="protein sequence ID" value="RSM47895.1"/>
    <property type="molecule type" value="Genomic_DNA"/>
</dbReference>
<reference evidence="3 4" key="1">
    <citation type="submission" date="2018-05" db="EMBL/GenBank/DDBJ databases">
        <title>Evolution of GPA BGCs.</title>
        <authorList>
            <person name="Waglechner N."/>
            <person name="Wright G.D."/>
        </authorList>
    </citation>
    <scope>NUCLEOTIDE SEQUENCE [LARGE SCALE GENOMIC DNA]</scope>
    <source>
        <strain evidence="3 4">DSM 5908</strain>
    </source>
</reference>
<feature type="domain" description="SnoaL-like" evidence="2">
    <location>
        <begin position="12"/>
        <end position="119"/>
    </location>
</feature>
<dbReference type="InterPro" id="IPR032710">
    <property type="entry name" value="NTF2-like_dom_sf"/>
</dbReference>
<organism evidence="3 4">
    <name type="scientific">Amycolatopsis balhimycina DSM 5908</name>
    <dbReference type="NCBI Taxonomy" id="1081091"/>
    <lineage>
        <taxon>Bacteria</taxon>
        <taxon>Bacillati</taxon>
        <taxon>Actinomycetota</taxon>
        <taxon>Actinomycetes</taxon>
        <taxon>Pseudonocardiales</taxon>
        <taxon>Pseudonocardiaceae</taxon>
        <taxon>Amycolatopsis</taxon>
    </lineage>
</organism>
<dbReference type="Proteomes" id="UP000286716">
    <property type="component" value="Unassembled WGS sequence"/>
</dbReference>
<proteinExistence type="predicted"/>
<gene>
    <name evidence="3" type="ORF">DMA12_07990</name>
</gene>
<feature type="region of interest" description="Disordered" evidence="1">
    <location>
        <begin position="125"/>
        <end position="146"/>
    </location>
</feature>
<evidence type="ECO:0000259" key="2">
    <source>
        <dbReference type="Pfam" id="PF12680"/>
    </source>
</evidence>
<protein>
    <submittedName>
        <fullName evidence="3">Nuclear transport factor 2 family protein</fullName>
    </submittedName>
</protein>
<comment type="caution">
    <text evidence="3">The sequence shown here is derived from an EMBL/GenBank/DDBJ whole genome shotgun (WGS) entry which is preliminary data.</text>
</comment>
<dbReference type="AlphaFoldDB" id="A0A428WXV5"/>
<dbReference type="RefSeq" id="WP_020644788.1">
    <property type="nucleotide sequence ID" value="NZ_QHHU01000008.1"/>
</dbReference>
<dbReference type="OrthoDB" id="8849037at2"/>
<sequence length="146" mass="16162">MTPEEMDKILGAHFAAEAAHDLDAILETLSDDVVHDAVGFPVEELRDPEAIRDRYRHLFAAMLDERIEPVSRLYGENFLVDEAKVTCRTGEGFPGAPAGQRVTFRLLHVCEFRDGRISRENVWQGPPILDNRGAAPGPRTDVPVGG</sequence>
<evidence type="ECO:0000256" key="1">
    <source>
        <dbReference type="SAM" id="MobiDB-lite"/>
    </source>
</evidence>